<accession>A0A5C0SC92</accession>
<dbReference type="OrthoDB" id="1725415at2"/>
<sequence>MIDHYINYDKELGMNANTKLIDLLKDVGDDEELIITMEGNDAAQSDYLFDILKKNGFEVLPKGGHDDNKYHIIAHRKRV</sequence>
<dbReference type="RefSeq" id="WP_148808203.1">
    <property type="nucleotide sequence ID" value="NZ_CP042243.1"/>
</dbReference>
<evidence type="ECO:0008006" key="3">
    <source>
        <dbReference type="Google" id="ProtNLM"/>
    </source>
</evidence>
<evidence type="ECO:0000313" key="2">
    <source>
        <dbReference type="Proteomes" id="UP000324646"/>
    </source>
</evidence>
<reference evidence="1 2" key="1">
    <citation type="submission" date="2019-07" db="EMBL/GenBank/DDBJ databases">
        <title>Complete genome of Crassaminicella thermophila SY095.</title>
        <authorList>
            <person name="Li X."/>
        </authorList>
    </citation>
    <scope>NUCLEOTIDE SEQUENCE [LARGE SCALE GENOMIC DNA]</scope>
    <source>
        <strain evidence="1 2">SY095</strain>
    </source>
</reference>
<dbReference type="EMBL" id="CP042243">
    <property type="protein sequence ID" value="QEK11128.1"/>
    <property type="molecule type" value="Genomic_DNA"/>
</dbReference>
<dbReference type="KEGG" id="crs:FQB35_01425"/>
<dbReference type="Proteomes" id="UP000324646">
    <property type="component" value="Chromosome"/>
</dbReference>
<dbReference type="AlphaFoldDB" id="A0A5C0SC92"/>
<proteinExistence type="predicted"/>
<protein>
    <recommendedName>
        <fullName evidence="3">TusA-related sulfurtransferase</fullName>
    </recommendedName>
</protein>
<evidence type="ECO:0000313" key="1">
    <source>
        <dbReference type="EMBL" id="QEK11128.1"/>
    </source>
</evidence>
<keyword evidence="2" id="KW-1185">Reference proteome</keyword>
<name>A0A5C0SC92_CRATE</name>
<gene>
    <name evidence="1" type="ORF">FQB35_01425</name>
</gene>
<organism evidence="1 2">
    <name type="scientific">Crassaminicella thermophila</name>
    <dbReference type="NCBI Taxonomy" id="2599308"/>
    <lineage>
        <taxon>Bacteria</taxon>
        <taxon>Bacillati</taxon>
        <taxon>Bacillota</taxon>
        <taxon>Clostridia</taxon>
        <taxon>Eubacteriales</taxon>
        <taxon>Clostridiaceae</taxon>
        <taxon>Crassaminicella</taxon>
    </lineage>
</organism>